<dbReference type="EMBL" id="BK015810">
    <property type="protein sequence ID" value="DAE26154.1"/>
    <property type="molecule type" value="Genomic_DNA"/>
</dbReference>
<evidence type="ECO:0000313" key="1">
    <source>
        <dbReference type="EMBL" id="DAE26154.1"/>
    </source>
</evidence>
<proteinExistence type="predicted"/>
<name>A0A8S5R4V6_9CAUD</name>
<sequence>MKAKEFANKFGVSVEEMCRITELSRQGLNDIVSGKSPKPSKAKRIALHNLRDYAAICRAQDIKKANEDYENRMKMAEIFYVN</sequence>
<reference evidence="1" key="1">
    <citation type="journal article" date="2021" name="Proc. Natl. Acad. Sci. U.S.A.">
        <title>A Catalog of Tens of Thousands of Viruses from Human Metagenomes Reveals Hidden Associations with Chronic Diseases.</title>
        <authorList>
            <person name="Tisza M.J."/>
            <person name="Buck C.B."/>
        </authorList>
    </citation>
    <scope>NUCLEOTIDE SEQUENCE</scope>
    <source>
        <strain evidence="1">CtxlX31</strain>
    </source>
</reference>
<accession>A0A8S5R4V6</accession>
<organism evidence="1">
    <name type="scientific">Myoviridae sp. ctxlX31</name>
    <dbReference type="NCBI Taxonomy" id="2827293"/>
    <lineage>
        <taxon>Viruses</taxon>
        <taxon>Duplodnaviria</taxon>
        <taxon>Heunggongvirae</taxon>
        <taxon>Uroviricota</taxon>
        <taxon>Caudoviricetes</taxon>
    </lineage>
</organism>
<protein>
    <submittedName>
        <fullName evidence="1">Repressor protein C2</fullName>
    </submittedName>
</protein>